<feature type="region of interest" description="Disordered" evidence="1">
    <location>
        <begin position="250"/>
        <end position="302"/>
    </location>
</feature>
<name>A0A396ZMG3_APHAT</name>
<organism evidence="3 4">
    <name type="scientific">Aphanomyces astaci</name>
    <name type="common">Crayfish plague agent</name>
    <dbReference type="NCBI Taxonomy" id="112090"/>
    <lineage>
        <taxon>Eukaryota</taxon>
        <taxon>Sar</taxon>
        <taxon>Stramenopiles</taxon>
        <taxon>Oomycota</taxon>
        <taxon>Saprolegniomycetes</taxon>
        <taxon>Saprolegniales</taxon>
        <taxon>Verrucalvaceae</taxon>
        <taxon>Aphanomyces</taxon>
    </lineage>
</organism>
<dbReference type="EMBL" id="QUTA01013014">
    <property type="protein sequence ID" value="RHX96972.1"/>
    <property type="molecule type" value="Genomic_DNA"/>
</dbReference>
<evidence type="ECO:0000256" key="1">
    <source>
        <dbReference type="SAM" id="MobiDB-lite"/>
    </source>
</evidence>
<dbReference type="Pfam" id="PF18289">
    <property type="entry name" value="HU-CCDC81_euk_2"/>
    <property type="match status" value="1"/>
</dbReference>
<dbReference type="InterPro" id="IPR040673">
    <property type="entry name" value="CCDC81_HU_dom_2"/>
</dbReference>
<evidence type="ECO:0000313" key="4">
    <source>
        <dbReference type="Proteomes" id="UP000266239"/>
    </source>
</evidence>
<feature type="compositionally biased region" description="Basic residues" evidence="1">
    <location>
        <begin position="268"/>
        <end position="286"/>
    </location>
</feature>
<reference evidence="3 4" key="1">
    <citation type="submission" date="2018-08" db="EMBL/GenBank/DDBJ databases">
        <title>Aphanomyces genome sequencing and annotation.</title>
        <authorList>
            <person name="Minardi D."/>
            <person name="Oidtmann B."/>
            <person name="Van Der Giezen M."/>
            <person name="Studholme D.J."/>
        </authorList>
    </citation>
    <scope>NUCLEOTIDE SEQUENCE [LARGE SCALE GENOMIC DNA]</scope>
    <source>
        <strain evidence="3 4">Yx</strain>
    </source>
</reference>
<accession>A0A396ZMG3</accession>
<sequence>MGSSTALLLECKRELETSTYDYDHILASSVLDVWLGLTAHVERHLVLEKGLVVPVFGKFAFVKGKDVPTPTFAFTDKFLKSYRVTSKRPLPALTWHCGDVNYSTVAADARMMKDQAQHTVEAIFKHVGDVAQAGTRSCRLSFGGVGHIAIEGKCIAFRYDPAFLRTLQANKSQSSSSGNNIVAPSKQPTPTTHMDALEAMAGIHPSRQHASSRQQVDGMMLTVNNYMAPSSAITNAMVGSSPASNSSASAAAAAALSANTTSSDQPAHKHHHHHHHKHNTHSRQHKPAPSPQLMKSASDSAVLTVPTQDIRSHCQHHILPRFLLPETRPNPNTQTSHLQQLILEKAYARHKEAQGAAKATTDAMDAEYAQRMKMIEIRHLKDRATVALQHRDMHNHLQQQTLEKQVKAKEDHRLASTATTTPVTILPQARGRTKEEDKAHKAMLRRQLDAEMQKKRDRHDHASHVHRDEEVYFMAFVQTQHDKERQDVARQKLADKEALMREWSRQKMHT</sequence>
<dbReference type="AlphaFoldDB" id="A0A396ZMG3"/>
<dbReference type="VEuPathDB" id="FungiDB:H257_09217"/>
<evidence type="ECO:0000313" key="3">
    <source>
        <dbReference type="EMBL" id="RHX96972.1"/>
    </source>
</evidence>
<feature type="compositionally biased region" description="Low complexity" evidence="1">
    <location>
        <begin position="250"/>
        <end position="263"/>
    </location>
</feature>
<dbReference type="Proteomes" id="UP000266239">
    <property type="component" value="Unassembled WGS sequence"/>
</dbReference>
<gene>
    <name evidence="3" type="ORF">DYB25_003138</name>
</gene>
<protein>
    <recommendedName>
        <fullName evidence="2">CCDC81 HU domain-containing protein</fullName>
    </recommendedName>
</protein>
<dbReference type="PANTHER" id="PTHR14362">
    <property type="entry name" value="COILED-COIL DOMAIN-CONTAINING PROTEIN 81"/>
    <property type="match status" value="1"/>
</dbReference>
<proteinExistence type="predicted"/>
<dbReference type="InterPro" id="IPR026295">
    <property type="entry name" value="CCD81"/>
</dbReference>
<dbReference type="GO" id="GO:0005815">
    <property type="term" value="C:microtubule organizing center"/>
    <property type="evidence" value="ECO:0007669"/>
    <property type="project" value="TreeGrafter"/>
</dbReference>
<dbReference type="PANTHER" id="PTHR14362:SF2">
    <property type="entry name" value="COILED-COIL DOMAIN-CONTAINING PROTEIN 81"/>
    <property type="match status" value="1"/>
</dbReference>
<comment type="caution">
    <text evidence="3">The sequence shown here is derived from an EMBL/GenBank/DDBJ whole genome shotgun (WGS) entry which is preliminary data.</text>
</comment>
<feature type="compositionally biased region" description="Polar residues" evidence="1">
    <location>
        <begin position="293"/>
        <end position="302"/>
    </location>
</feature>
<feature type="domain" description="CCDC81 HU" evidence="2">
    <location>
        <begin position="100"/>
        <end position="170"/>
    </location>
</feature>
<evidence type="ECO:0000259" key="2">
    <source>
        <dbReference type="Pfam" id="PF18289"/>
    </source>
</evidence>